<dbReference type="FunFam" id="3.30.70.1130:FF:000002">
    <property type="entry name" value="Translation initiation factor 2 subunit alpha"/>
    <property type="match status" value="1"/>
</dbReference>
<evidence type="ECO:0000256" key="6">
    <source>
        <dbReference type="ARBA" id="ARBA00022884"/>
    </source>
</evidence>
<reference evidence="12" key="1">
    <citation type="journal article" date="2020" name="bioRxiv">
        <title>A rank-normalized archaeal taxonomy based on genome phylogeny resolves widespread incomplete and uneven classifications.</title>
        <authorList>
            <person name="Rinke C."/>
            <person name="Chuvochina M."/>
            <person name="Mussig A.J."/>
            <person name="Chaumeil P.-A."/>
            <person name="Waite D.W."/>
            <person name="Whitman W.B."/>
            <person name="Parks D.H."/>
            <person name="Hugenholtz P."/>
        </authorList>
    </citation>
    <scope>NUCLEOTIDE SEQUENCE</scope>
    <source>
        <strain evidence="12">UBA8853</strain>
    </source>
</reference>
<evidence type="ECO:0000256" key="4">
    <source>
        <dbReference type="ARBA" id="ARBA00013678"/>
    </source>
</evidence>
<evidence type="ECO:0000256" key="3">
    <source>
        <dbReference type="ARBA" id="ARBA00011243"/>
    </source>
</evidence>
<dbReference type="NCBIfam" id="NF003062">
    <property type="entry name" value="PRK03987.1-1"/>
    <property type="match status" value="1"/>
</dbReference>
<dbReference type="EMBL" id="DUJS01000004">
    <property type="protein sequence ID" value="HII70422.1"/>
    <property type="molecule type" value="Genomic_DNA"/>
</dbReference>
<feature type="domain" description="S1 motif" evidence="11">
    <location>
        <begin position="12"/>
        <end position="83"/>
    </location>
</feature>
<dbReference type="Pfam" id="PF07541">
    <property type="entry name" value="EIF_2_alpha"/>
    <property type="match status" value="1"/>
</dbReference>
<evidence type="ECO:0000256" key="9">
    <source>
        <dbReference type="ARBA" id="ARBA00033333"/>
    </source>
</evidence>
<dbReference type="Gene3D" id="1.10.150.190">
    <property type="entry name" value="Translation initiation factor 2, subunit 1, domain 2"/>
    <property type="match status" value="1"/>
</dbReference>
<dbReference type="FunFam" id="2.40.50.140:FF:000015">
    <property type="entry name" value="Eukaryotic translation initiation factor 2 subunit alpha"/>
    <property type="match status" value="1"/>
</dbReference>
<dbReference type="InterPro" id="IPR022964">
    <property type="entry name" value="TIF2_asu_arc"/>
</dbReference>
<dbReference type="AlphaFoldDB" id="A0A832SUB6"/>
<evidence type="ECO:0000256" key="2">
    <source>
        <dbReference type="ARBA" id="ARBA00007223"/>
    </source>
</evidence>
<dbReference type="FunFam" id="1.10.150.190:FF:000006">
    <property type="entry name" value="Translation initiation factor 2 subunit alpha"/>
    <property type="match status" value="1"/>
</dbReference>
<gene>
    <name evidence="10" type="primary">eif2a</name>
    <name evidence="12" type="ORF">HA336_04225</name>
</gene>
<dbReference type="Gene3D" id="3.30.70.1130">
    <property type="entry name" value="EIF_2_alpha"/>
    <property type="match status" value="1"/>
</dbReference>
<dbReference type="GO" id="GO:0003743">
    <property type="term" value="F:translation initiation factor activity"/>
    <property type="evidence" value="ECO:0007669"/>
    <property type="project" value="UniProtKB-UniRule"/>
</dbReference>
<dbReference type="PROSITE" id="PS50126">
    <property type="entry name" value="S1"/>
    <property type="match status" value="1"/>
</dbReference>
<evidence type="ECO:0000256" key="8">
    <source>
        <dbReference type="ARBA" id="ARBA00030860"/>
    </source>
</evidence>
<dbReference type="InterPro" id="IPR012340">
    <property type="entry name" value="NA-bd_OB-fold"/>
</dbReference>
<dbReference type="Proteomes" id="UP000619545">
    <property type="component" value="Unassembled WGS sequence"/>
</dbReference>
<organism evidence="12 13">
    <name type="scientific">Methanopyrus kandleri</name>
    <dbReference type="NCBI Taxonomy" id="2320"/>
    <lineage>
        <taxon>Archaea</taxon>
        <taxon>Methanobacteriati</taxon>
        <taxon>Methanobacteriota</taxon>
        <taxon>Methanomada group</taxon>
        <taxon>Methanopyri</taxon>
        <taxon>Methanopyrales</taxon>
        <taxon>Methanopyraceae</taxon>
        <taxon>Methanopyrus</taxon>
    </lineage>
</organism>
<dbReference type="InterPro" id="IPR024055">
    <property type="entry name" value="TIF2_asu_C"/>
</dbReference>
<dbReference type="CDD" id="cd04452">
    <property type="entry name" value="S1_IF2_alpha"/>
    <property type="match status" value="1"/>
</dbReference>
<dbReference type="SUPFAM" id="SSF116742">
    <property type="entry name" value="eIF2alpha middle domain-like"/>
    <property type="match status" value="1"/>
</dbReference>
<evidence type="ECO:0000259" key="11">
    <source>
        <dbReference type="PROSITE" id="PS50126"/>
    </source>
</evidence>
<dbReference type="InterPro" id="IPR044126">
    <property type="entry name" value="S1_IF2_alpha"/>
</dbReference>
<comment type="function">
    <text evidence="1 10">eIF-2 functions in the early steps of protein synthesis by forming a ternary complex with GTP and initiator tRNA.</text>
</comment>
<dbReference type="SUPFAM" id="SSF110993">
    <property type="entry name" value="eIF-2-alpha, C-terminal domain"/>
    <property type="match status" value="1"/>
</dbReference>
<dbReference type="Pfam" id="PF00575">
    <property type="entry name" value="S1"/>
    <property type="match status" value="1"/>
</dbReference>
<dbReference type="RefSeq" id="WP_011018789.1">
    <property type="nucleotide sequence ID" value="NZ_DUJS01000004.1"/>
</dbReference>
<evidence type="ECO:0000256" key="1">
    <source>
        <dbReference type="ARBA" id="ARBA00003323"/>
    </source>
</evidence>
<dbReference type="PANTHER" id="PTHR10602">
    <property type="entry name" value="EUKARYOTIC TRANSLATION INITIATION FACTOR 2 SUBUNIT 1"/>
    <property type="match status" value="1"/>
</dbReference>
<dbReference type="OMA" id="DVNEHQR"/>
<dbReference type="InterPro" id="IPR011488">
    <property type="entry name" value="TIF_2_asu"/>
</dbReference>
<protein>
    <recommendedName>
        <fullName evidence="4 10">Translation initiation factor 2 subunit alpha</fullName>
    </recommendedName>
    <alternativeName>
        <fullName evidence="8 10">aIF2-alpha</fullName>
    </alternativeName>
    <alternativeName>
        <fullName evidence="9 10">eIF-2-alpha</fullName>
    </alternativeName>
</protein>
<evidence type="ECO:0000256" key="7">
    <source>
        <dbReference type="ARBA" id="ARBA00022917"/>
    </source>
</evidence>
<dbReference type="SUPFAM" id="SSF50249">
    <property type="entry name" value="Nucleic acid-binding proteins"/>
    <property type="match status" value="1"/>
</dbReference>
<comment type="similarity">
    <text evidence="2 10">Belongs to the eIF-2-alpha family.</text>
</comment>
<dbReference type="PANTHER" id="PTHR10602:SF0">
    <property type="entry name" value="EUKARYOTIC TRANSLATION INITIATION FACTOR 2 SUBUNIT 1"/>
    <property type="match status" value="1"/>
</dbReference>
<proteinExistence type="inferred from homology"/>
<sequence>MPRKLRDLPEEGEIVMATVERVEDHGAFVTLDEYPGVDGYIHISEVASGWVKNIRDYVKEGQKVVAKVIRVNPKRKYANLSLRKVTDHQRKEKLKEWKREQRAEKLLEMAAEELGKDLDEAYEEAGYKLIEEYGSLYDALERAAAEEGPEPLLKAGVPEEWAEKLAELAIENIEPGRVKIEAYVDLTCPAPNGVEIIREALEKIEEFQQGDVKMEVQYVGAPRYRITVDAPDYRTAEKMVRKAAQAAIDHVEEHGGEGEFHREIEEG</sequence>
<accession>A0A832SUB6</accession>
<keyword evidence="7 10" id="KW-0648">Protein biosynthesis</keyword>
<dbReference type="SMR" id="A0A832SUB6"/>
<dbReference type="InterPro" id="IPR024054">
    <property type="entry name" value="TIF2_asu_middle_sf"/>
</dbReference>
<dbReference type="NCBIfam" id="NF003064">
    <property type="entry name" value="PRK03987.1-4"/>
    <property type="match status" value="1"/>
</dbReference>
<name>A0A832SUB6_9EURY</name>
<keyword evidence="6 10" id="KW-0694">RNA-binding</keyword>
<dbReference type="GO" id="GO:0003723">
    <property type="term" value="F:RNA binding"/>
    <property type="evidence" value="ECO:0007669"/>
    <property type="project" value="UniProtKB-UniRule"/>
</dbReference>
<evidence type="ECO:0000256" key="5">
    <source>
        <dbReference type="ARBA" id="ARBA00022540"/>
    </source>
</evidence>
<dbReference type="SMART" id="SM00316">
    <property type="entry name" value="S1"/>
    <property type="match status" value="1"/>
</dbReference>
<keyword evidence="5 10" id="KW-0396">Initiation factor</keyword>
<dbReference type="GeneID" id="1477722"/>
<dbReference type="InterPro" id="IPR003029">
    <property type="entry name" value="S1_domain"/>
</dbReference>
<dbReference type="Gene3D" id="2.40.50.140">
    <property type="entry name" value="Nucleic acid-binding proteins"/>
    <property type="match status" value="1"/>
</dbReference>
<evidence type="ECO:0000313" key="12">
    <source>
        <dbReference type="EMBL" id="HII70422.1"/>
    </source>
</evidence>
<comment type="subunit">
    <text evidence="3 10">Heterotrimer composed of an alpha, a beta and a gamma chain.</text>
</comment>
<evidence type="ECO:0000313" key="13">
    <source>
        <dbReference type="Proteomes" id="UP000619545"/>
    </source>
</evidence>
<comment type="caution">
    <text evidence="12">The sequence shown here is derived from an EMBL/GenBank/DDBJ whole genome shotgun (WGS) entry which is preliminary data.</text>
</comment>
<evidence type="ECO:0000256" key="10">
    <source>
        <dbReference type="HAMAP-Rule" id="MF_00231"/>
    </source>
</evidence>
<dbReference type="GO" id="GO:0043022">
    <property type="term" value="F:ribosome binding"/>
    <property type="evidence" value="ECO:0007669"/>
    <property type="project" value="TreeGrafter"/>
</dbReference>
<dbReference type="HAMAP" id="MF_00231">
    <property type="entry name" value="eIF_2_alpha"/>
    <property type="match status" value="1"/>
</dbReference>